<dbReference type="Pfam" id="PF01209">
    <property type="entry name" value="Ubie_methyltran"/>
    <property type="match status" value="1"/>
</dbReference>
<dbReference type="PROSITE" id="PS51608">
    <property type="entry name" value="SAM_MT_UBIE"/>
    <property type="match status" value="1"/>
</dbReference>
<dbReference type="GO" id="GO:0042372">
    <property type="term" value="P:phylloquinone biosynthetic process"/>
    <property type="evidence" value="ECO:0007669"/>
    <property type="project" value="UniProtKB-UniRule"/>
</dbReference>
<keyword evidence="1 4" id="KW-0489">Methyltransferase</keyword>
<dbReference type="RefSeq" id="WP_080810540.1">
    <property type="nucleotide sequence ID" value="NZ_CP021983.2"/>
</dbReference>
<protein>
    <recommendedName>
        <fullName evidence="4">2-phytyl-1,4-naphtoquinone methyltransferase</fullName>
        <ecNumber evidence="4">2.1.1.329</ecNumber>
    </recommendedName>
    <alternativeName>
        <fullName evidence="4">Demethylphylloquinone methyltransferase</fullName>
    </alternativeName>
</protein>
<dbReference type="EMBL" id="CP021983">
    <property type="protein sequence ID" value="ASC70224.1"/>
    <property type="molecule type" value="Genomic_DNA"/>
</dbReference>
<dbReference type="PANTHER" id="PTHR43591:SF24">
    <property type="entry name" value="2-METHOXY-6-POLYPRENYL-1,4-BENZOQUINOL METHYLASE, MITOCHONDRIAL"/>
    <property type="match status" value="1"/>
</dbReference>
<evidence type="ECO:0000313" key="6">
    <source>
        <dbReference type="Proteomes" id="UP000191901"/>
    </source>
</evidence>
<keyword evidence="3 4" id="KW-0949">S-adenosyl-L-methionine</keyword>
<name>A0A1Z3HIT1_9CYAN</name>
<keyword evidence="6" id="KW-1185">Reference proteome</keyword>
<dbReference type="PANTHER" id="PTHR43591">
    <property type="entry name" value="METHYLTRANSFERASE"/>
    <property type="match status" value="1"/>
</dbReference>
<dbReference type="SUPFAM" id="SSF53335">
    <property type="entry name" value="S-adenosyl-L-methionine-dependent methyltransferases"/>
    <property type="match status" value="1"/>
</dbReference>
<accession>A0A1Z3HIT1</accession>
<dbReference type="GO" id="GO:0052624">
    <property type="term" value="F:2-phytyl-1,4-naphthoquinone methyltransferase activity"/>
    <property type="evidence" value="ECO:0007669"/>
    <property type="project" value="UniProtKB-EC"/>
</dbReference>
<evidence type="ECO:0000256" key="1">
    <source>
        <dbReference type="ARBA" id="ARBA00022603"/>
    </source>
</evidence>
<dbReference type="UniPathway" id="UPA00995"/>
<dbReference type="PROSITE" id="PS01183">
    <property type="entry name" value="UBIE_1"/>
    <property type="match status" value="1"/>
</dbReference>
<dbReference type="OrthoDB" id="9808140at2"/>
<dbReference type="STRING" id="1641165.XM38_14790"/>
<dbReference type="HAMAP" id="MF_01982">
    <property type="entry name" value="MenG_phylloquinone_subfam"/>
    <property type="match status" value="1"/>
</dbReference>
<evidence type="ECO:0000256" key="3">
    <source>
        <dbReference type="ARBA" id="ARBA00022691"/>
    </source>
</evidence>
<comment type="function">
    <text evidence="4">Methyltransferase required for the conversion of 2-phytyl-1,4-beta-naphthoquinol to phylloquinol.</text>
</comment>
<dbReference type="InterPro" id="IPR004033">
    <property type="entry name" value="UbiE/COQ5_MeTrFase"/>
</dbReference>
<reference evidence="5 6" key="1">
    <citation type="journal article" date="2016" name="Biochim. Biophys. Acta">
        <title>Characterization of red-shifted phycobilisomes isolated from the chlorophyll f-containing cyanobacterium Halomicronema hongdechloris.</title>
        <authorList>
            <person name="Li Y."/>
            <person name="Lin Y."/>
            <person name="Garvey C.J."/>
            <person name="Birch D."/>
            <person name="Corkery R.W."/>
            <person name="Loughlin P.C."/>
            <person name="Scheer H."/>
            <person name="Willows R.D."/>
            <person name="Chen M."/>
        </authorList>
    </citation>
    <scope>NUCLEOTIDE SEQUENCE [LARGE SCALE GENOMIC DNA]</scope>
    <source>
        <strain evidence="5 6">C2206</strain>
    </source>
</reference>
<sequence length="236" mass="26133">MVNASSPTAHDIRQIFDSIAPIYDDLNQQLSLGLHRVWKRMTVRWSGAQPGHRCLDVCCGSGDLALLLAEQVGPPGKIYGVDFSAEQLAIAQHRAAHTWACPPIHWYQADAIALPFEDQSFDAITMGYGLRNLTNYLKGLQELRRVLRPGSRAAILDFHHPANPLLRQFQQWYLTTIVVPYAERLGQKHAYAYIVPSLEHFPNGPAQEALAEAAGFSQATHYPIAGGLMGVLVAIR</sequence>
<proteinExistence type="inferred from homology"/>
<gene>
    <name evidence="4" type="primary">menG</name>
    <name evidence="5" type="ORF">XM38_011590</name>
</gene>
<organism evidence="5 6">
    <name type="scientific">Halomicronema hongdechloris C2206</name>
    <dbReference type="NCBI Taxonomy" id="1641165"/>
    <lineage>
        <taxon>Bacteria</taxon>
        <taxon>Bacillati</taxon>
        <taxon>Cyanobacteriota</taxon>
        <taxon>Cyanophyceae</taxon>
        <taxon>Nodosilineales</taxon>
        <taxon>Nodosilineaceae</taxon>
        <taxon>Halomicronema</taxon>
    </lineage>
</organism>
<dbReference type="AlphaFoldDB" id="A0A1Z3HIT1"/>
<dbReference type="InterPro" id="IPR029063">
    <property type="entry name" value="SAM-dependent_MTases_sf"/>
</dbReference>
<dbReference type="InterPro" id="IPR023576">
    <property type="entry name" value="UbiE/COQ5_MeTrFase_CS"/>
</dbReference>
<dbReference type="Proteomes" id="UP000191901">
    <property type="component" value="Chromosome"/>
</dbReference>
<dbReference type="KEGG" id="hhg:XM38_011590"/>
<dbReference type="NCBIfam" id="NF001244">
    <property type="entry name" value="PRK00216.1-5"/>
    <property type="match status" value="1"/>
</dbReference>
<evidence type="ECO:0000256" key="2">
    <source>
        <dbReference type="ARBA" id="ARBA00022679"/>
    </source>
</evidence>
<comment type="pathway">
    <text evidence="4">Cofactor biosynthesis; phylloquinone biosynthesis.</text>
</comment>
<dbReference type="NCBIfam" id="TIGR01934">
    <property type="entry name" value="MenG_MenH_UbiE"/>
    <property type="match status" value="1"/>
</dbReference>
<evidence type="ECO:0000313" key="5">
    <source>
        <dbReference type="EMBL" id="ASC70224.1"/>
    </source>
</evidence>
<comment type="catalytic activity">
    <reaction evidence="4">
        <text>demethylphylloquinol + S-adenosyl-L-methionine = phylloquinol + S-adenosyl-L-homocysteine + H(+)</text>
        <dbReference type="Rhea" id="RHEA:40551"/>
        <dbReference type="ChEBI" id="CHEBI:15378"/>
        <dbReference type="ChEBI" id="CHEBI:28433"/>
        <dbReference type="ChEBI" id="CHEBI:57856"/>
        <dbReference type="ChEBI" id="CHEBI:59789"/>
        <dbReference type="ChEBI" id="CHEBI:87844"/>
        <dbReference type="EC" id="2.1.1.329"/>
    </reaction>
</comment>
<comment type="similarity">
    <text evidence="4">Belongs to the class I-like SAM-binding methyltransferase superfamily. MenG/UbiE family.</text>
</comment>
<dbReference type="Gene3D" id="3.40.50.150">
    <property type="entry name" value="Vaccinia Virus protein VP39"/>
    <property type="match status" value="1"/>
</dbReference>
<dbReference type="CDD" id="cd02440">
    <property type="entry name" value="AdoMet_MTases"/>
    <property type="match status" value="1"/>
</dbReference>
<dbReference type="GO" id="GO:0032259">
    <property type="term" value="P:methylation"/>
    <property type="evidence" value="ECO:0007669"/>
    <property type="project" value="UniProtKB-KW"/>
</dbReference>
<evidence type="ECO:0000256" key="4">
    <source>
        <dbReference type="HAMAP-Rule" id="MF_01982"/>
    </source>
</evidence>
<dbReference type="InterPro" id="IPR032904">
    <property type="entry name" value="MenG"/>
</dbReference>
<dbReference type="HAMAP" id="MF_01813">
    <property type="entry name" value="MenG_UbiE_methyltr"/>
    <property type="match status" value="1"/>
</dbReference>
<dbReference type="EC" id="2.1.1.329" evidence="4"/>
<keyword evidence="2 4" id="KW-0808">Transferase</keyword>